<organism evidence="2 3">
    <name type="scientific">Kribbella flavida (strain DSM 17836 / JCM 10339 / NBRC 14399)</name>
    <dbReference type="NCBI Taxonomy" id="479435"/>
    <lineage>
        <taxon>Bacteria</taxon>
        <taxon>Bacillati</taxon>
        <taxon>Actinomycetota</taxon>
        <taxon>Actinomycetes</taxon>
        <taxon>Propionibacteriales</taxon>
        <taxon>Kribbellaceae</taxon>
        <taxon>Kribbella</taxon>
    </lineage>
</organism>
<protein>
    <submittedName>
        <fullName evidence="2">Glycosyl transferase family 2</fullName>
    </submittedName>
</protein>
<dbReference type="HOGENOM" id="CLU_085736_0_0_11"/>
<name>D2Q270_KRIFD</name>
<dbReference type="Pfam" id="PF00535">
    <property type="entry name" value="Glycos_transf_2"/>
    <property type="match status" value="1"/>
</dbReference>
<evidence type="ECO:0000313" key="2">
    <source>
        <dbReference type="EMBL" id="ADB34016.1"/>
    </source>
</evidence>
<sequence>MPTLSLITAVHPLGADFLAETIAQVTEQKLPADWSVEWLVQEDGTDPRLRRHFDGVPAVSFEANNGQYGPALTRNIALTRATGELTGVLDQDDVLLPGALAQLIGHFDVPRIVWAAGQADDLLPDGSRRAYESALPAGVLEPGVVNDWAVEHGGVWPIQFAGLMVRTQALRAVGGWGTGPGHEDNTLFVALSEYCAGYNDPSVLWLYRQHAAQMTQHSGPYRRGDGKVMALQRLHALRHPTAPPLRHEDVSFLEAAPGQKFASGWWHSG</sequence>
<dbReference type="EMBL" id="CP001736">
    <property type="protein sequence ID" value="ADB34016.1"/>
    <property type="molecule type" value="Genomic_DNA"/>
</dbReference>
<accession>D2Q270</accession>
<evidence type="ECO:0000313" key="3">
    <source>
        <dbReference type="Proteomes" id="UP000007967"/>
    </source>
</evidence>
<dbReference type="OrthoDB" id="5243838at2"/>
<keyword evidence="2" id="KW-0808">Transferase</keyword>
<dbReference type="SUPFAM" id="SSF53448">
    <property type="entry name" value="Nucleotide-diphospho-sugar transferases"/>
    <property type="match status" value="1"/>
</dbReference>
<dbReference type="eggNOG" id="COG1215">
    <property type="taxonomic scope" value="Bacteria"/>
</dbReference>
<gene>
    <name evidence="2" type="ordered locus">Kfla_5000</name>
</gene>
<dbReference type="Gene3D" id="3.90.550.10">
    <property type="entry name" value="Spore Coat Polysaccharide Biosynthesis Protein SpsA, Chain A"/>
    <property type="match status" value="1"/>
</dbReference>
<feature type="domain" description="Glycosyltransferase 2-like" evidence="1">
    <location>
        <begin position="15"/>
        <end position="115"/>
    </location>
</feature>
<dbReference type="AlphaFoldDB" id="D2Q270"/>
<reference evidence="3" key="1">
    <citation type="submission" date="2009-09" db="EMBL/GenBank/DDBJ databases">
        <title>The complete genome of Kribbella flavida DSM 17836.</title>
        <authorList>
            <consortium name="US DOE Joint Genome Institute (JGI-PGF)"/>
            <person name="Lucas S."/>
            <person name="Copeland A."/>
            <person name="Lapidus A."/>
            <person name="Glavina del Rio T."/>
            <person name="Dalin E."/>
            <person name="Tice H."/>
            <person name="Bruce D."/>
            <person name="Goodwin L."/>
            <person name="Pitluck S."/>
            <person name="Kyrpides N."/>
            <person name="Mavromatis K."/>
            <person name="Ivanova N."/>
            <person name="Saunders E."/>
            <person name="Brettin T."/>
            <person name="Detter J.C."/>
            <person name="Han C."/>
            <person name="Larimer F."/>
            <person name="Land M."/>
            <person name="Hauser L."/>
            <person name="Markowitz V."/>
            <person name="Cheng J.-F."/>
            <person name="Hugenholtz P."/>
            <person name="Woyke T."/>
            <person name="Wu D."/>
            <person name="Pukall R."/>
            <person name="Klenk H.-P."/>
            <person name="Eisen J.A."/>
        </authorList>
    </citation>
    <scope>NUCLEOTIDE SEQUENCE [LARGE SCALE GENOMIC DNA]</scope>
    <source>
        <strain evidence="3">DSM 17836 / JCM 10339 / NBRC 14399</strain>
    </source>
</reference>
<dbReference type="InterPro" id="IPR001173">
    <property type="entry name" value="Glyco_trans_2-like"/>
</dbReference>
<dbReference type="GO" id="GO:0016740">
    <property type="term" value="F:transferase activity"/>
    <property type="evidence" value="ECO:0007669"/>
    <property type="project" value="UniProtKB-KW"/>
</dbReference>
<dbReference type="CDD" id="cd00761">
    <property type="entry name" value="Glyco_tranf_GTA_type"/>
    <property type="match status" value="1"/>
</dbReference>
<keyword evidence="3" id="KW-1185">Reference proteome</keyword>
<dbReference type="STRING" id="479435.Kfla_5000"/>
<proteinExistence type="predicted"/>
<dbReference type="RefSeq" id="WP_012922570.1">
    <property type="nucleotide sequence ID" value="NC_013729.1"/>
</dbReference>
<dbReference type="KEGG" id="kfl:Kfla_5000"/>
<reference evidence="2 3" key="2">
    <citation type="journal article" date="2010" name="Stand. Genomic Sci.">
        <title>Complete genome sequence of Kribbella flavida type strain (IFO 14399).</title>
        <authorList>
            <person name="Pukall R."/>
            <person name="Lapidus A."/>
            <person name="Glavina Del Rio T."/>
            <person name="Copeland A."/>
            <person name="Tice H."/>
            <person name="Cheng J.-F."/>
            <person name="Lucas S."/>
            <person name="Chen F."/>
            <person name="Nolan M."/>
            <person name="LaButti K."/>
            <person name="Pati A."/>
            <person name="Ivanova N."/>
            <person name="Mavrommatis K."/>
            <person name="Mikhailova N."/>
            <person name="Pitluck S."/>
            <person name="Bruce D."/>
            <person name="Goodwin L."/>
            <person name="Land M."/>
            <person name="Hauser L."/>
            <person name="Chang Y.-J."/>
            <person name="Jeffries C.D."/>
            <person name="Chen A."/>
            <person name="Palaniappan K."/>
            <person name="Chain P."/>
            <person name="Rohde M."/>
            <person name="Goeker M."/>
            <person name="Bristow J."/>
            <person name="Eisen J.A."/>
            <person name="Markowitz V."/>
            <person name="Hugenholtz P."/>
            <person name="Kyrpides N.C."/>
            <person name="Klenk H.-P."/>
            <person name="Brettin T."/>
        </authorList>
    </citation>
    <scope>NUCLEOTIDE SEQUENCE [LARGE SCALE GENOMIC DNA]</scope>
    <source>
        <strain evidence="3">DSM 17836 / JCM 10339 / NBRC 14399</strain>
    </source>
</reference>
<dbReference type="Proteomes" id="UP000007967">
    <property type="component" value="Chromosome"/>
</dbReference>
<dbReference type="InterPro" id="IPR029044">
    <property type="entry name" value="Nucleotide-diphossugar_trans"/>
</dbReference>
<evidence type="ECO:0000259" key="1">
    <source>
        <dbReference type="Pfam" id="PF00535"/>
    </source>
</evidence>
<dbReference type="CAZy" id="GT2">
    <property type="family name" value="Glycosyltransferase Family 2"/>
</dbReference>